<dbReference type="EMBL" id="BSVB01000001">
    <property type="protein sequence ID" value="GMA96842.1"/>
    <property type="molecule type" value="Genomic_DNA"/>
</dbReference>
<organism evidence="1 2">
    <name type="scientific">Pseudolysinimonas kribbensis</name>
    <dbReference type="NCBI Taxonomy" id="433641"/>
    <lineage>
        <taxon>Bacteria</taxon>
        <taxon>Bacillati</taxon>
        <taxon>Actinomycetota</taxon>
        <taxon>Actinomycetes</taxon>
        <taxon>Micrococcales</taxon>
        <taxon>Microbacteriaceae</taxon>
        <taxon>Pseudolysinimonas</taxon>
    </lineage>
</organism>
<dbReference type="Proteomes" id="UP001157034">
    <property type="component" value="Unassembled WGS sequence"/>
</dbReference>
<keyword evidence="2" id="KW-1185">Reference proteome</keyword>
<evidence type="ECO:0000313" key="2">
    <source>
        <dbReference type="Proteomes" id="UP001157034"/>
    </source>
</evidence>
<name>A0ABQ6KEJ0_9MICO</name>
<accession>A0ABQ6KEJ0</accession>
<sequence>MTQATVKATQEVVLQHVPAEKAFREAQDTVNAQLAKDTKNK</sequence>
<reference evidence="2" key="1">
    <citation type="journal article" date="2019" name="Int. J. Syst. Evol. Microbiol.">
        <title>The Global Catalogue of Microorganisms (GCM) 10K type strain sequencing project: providing services to taxonomists for standard genome sequencing and annotation.</title>
        <authorList>
            <consortium name="The Broad Institute Genomics Platform"/>
            <consortium name="The Broad Institute Genome Sequencing Center for Infectious Disease"/>
            <person name="Wu L."/>
            <person name="Ma J."/>
        </authorList>
    </citation>
    <scope>NUCLEOTIDE SEQUENCE [LARGE SCALE GENOMIC DNA]</scope>
    <source>
        <strain evidence="2">NBRC 108894</strain>
    </source>
</reference>
<gene>
    <name evidence="1" type="ORF">GCM10025881_36660</name>
</gene>
<proteinExistence type="predicted"/>
<protein>
    <submittedName>
        <fullName evidence="1">Uncharacterized protein</fullName>
    </submittedName>
</protein>
<dbReference type="RefSeq" id="WP_284255336.1">
    <property type="nucleotide sequence ID" value="NZ_BSVB01000001.1"/>
</dbReference>
<comment type="caution">
    <text evidence="1">The sequence shown here is derived from an EMBL/GenBank/DDBJ whole genome shotgun (WGS) entry which is preliminary data.</text>
</comment>
<evidence type="ECO:0000313" key="1">
    <source>
        <dbReference type="EMBL" id="GMA96842.1"/>
    </source>
</evidence>